<name>C3NKR2_SACI1</name>
<dbReference type="AlphaFoldDB" id="C3NKR2"/>
<sequence length="140" mass="16875">MAKEVRINFIKELLNELDKLVNEFYNTENEIKKLLIIVQIAEKIYKVVEETIKHLSEIYKIEVDWNRQCAYQHAINEIYKKTKNRALAEKLNKTWRIAKDLLHIRVFHEVPYDNPELFNETLENYKLLKENVSKILSEEL</sequence>
<gene>
    <name evidence="1" type="ordered locus">YN1551_2420</name>
</gene>
<dbReference type="KEGG" id="sin:YN1551_2420"/>
<evidence type="ECO:0000313" key="2">
    <source>
        <dbReference type="Proteomes" id="UP000006818"/>
    </source>
</evidence>
<dbReference type="HOGENOM" id="CLU_152352_0_0_2"/>
<protein>
    <recommendedName>
        <fullName evidence="3">PaREP1 family protein</fullName>
    </recommendedName>
</protein>
<organism evidence="1 2">
    <name type="scientific">Saccharolobus islandicus (strain Y.N.15.51 / Yellowstone #2)</name>
    <name type="common">Sulfolobus islandicus</name>
    <dbReference type="NCBI Taxonomy" id="419942"/>
    <lineage>
        <taxon>Archaea</taxon>
        <taxon>Thermoproteota</taxon>
        <taxon>Thermoprotei</taxon>
        <taxon>Sulfolobales</taxon>
        <taxon>Sulfolobaceae</taxon>
        <taxon>Saccharolobus</taxon>
    </lineage>
</organism>
<dbReference type="GeneID" id="7810438"/>
<reference evidence="1 2" key="1">
    <citation type="journal article" date="2009" name="Proc. Natl. Acad. Sci. U.S.A.">
        <title>Biogeography of the Sulfolobus islandicus pan-genome.</title>
        <authorList>
            <person name="Reno M.L."/>
            <person name="Held N.L."/>
            <person name="Fields C.J."/>
            <person name="Burke P.V."/>
            <person name="Whitaker R.J."/>
        </authorList>
    </citation>
    <scope>NUCLEOTIDE SEQUENCE [LARGE SCALE GENOMIC DNA]</scope>
    <source>
        <strain evidence="2">Y.N.15.51 / Yellowstone #2</strain>
    </source>
</reference>
<evidence type="ECO:0000313" key="1">
    <source>
        <dbReference type="EMBL" id="ACP49385.1"/>
    </source>
</evidence>
<dbReference type="Proteomes" id="UP000006818">
    <property type="component" value="Chromosome"/>
</dbReference>
<evidence type="ECO:0008006" key="3">
    <source>
        <dbReference type="Google" id="ProtNLM"/>
    </source>
</evidence>
<dbReference type="EMBL" id="CP001404">
    <property type="protein sequence ID" value="ACP49385.1"/>
    <property type="molecule type" value="Genomic_DNA"/>
</dbReference>
<dbReference type="RefSeq" id="WP_012717933.1">
    <property type="nucleotide sequence ID" value="NC_012623.1"/>
</dbReference>
<accession>C3NKR2</accession>
<proteinExistence type="predicted"/>
<dbReference type="Gene3D" id="1.20.120.330">
    <property type="entry name" value="Nucleotidyltransferases domain 2"/>
    <property type="match status" value="1"/>
</dbReference>